<dbReference type="AlphaFoldDB" id="A0ABD0KTX8"/>
<name>A0ABD0KTX8_9CAEN</name>
<reference evidence="2 3" key="1">
    <citation type="journal article" date="2023" name="Sci. Data">
        <title>Genome assembly of the Korean intertidal mud-creeper Batillaria attramentaria.</title>
        <authorList>
            <person name="Patra A.K."/>
            <person name="Ho P.T."/>
            <person name="Jun S."/>
            <person name="Lee S.J."/>
            <person name="Kim Y."/>
            <person name="Won Y.J."/>
        </authorList>
    </citation>
    <scope>NUCLEOTIDE SEQUENCE [LARGE SCALE GENOMIC DNA]</scope>
    <source>
        <strain evidence="2">Wonlab-2016</strain>
    </source>
</reference>
<sequence length="128" mass="12805">MKFLVLLAMLCALLVATEGLTVTCDDQQEGCPVGSTCAAANGTCTCSNGFSANAEDDGCIAAAGALNGACKANDVCDTEDTECTDNKCVCESGYKADEAGTACVKSAAAGVTVSVVVLVSGFMASYFL</sequence>
<feature type="signal peptide" evidence="1">
    <location>
        <begin position="1"/>
        <end position="19"/>
    </location>
</feature>
<dbReference type="EMBL" id="JACVVK020000123">
    <property type="protein sequence ID" value="KAK7490721.1"/>
    <property type="molecule type" value="Genomic_DNA"/>
</dbReference>
<dbReference type="Proteomes" id="UP001519460">
    <property type="component" value="Unassembled WGS sequence"/>
</dbReference>
<comment type="caution">
    <text evidence="2">The sequence shown here is derived from an EMBL/GenBank/DDBJ whole genome shotgun (WGS) entry which is preliminary data.</text>
</comment>
<gene>
    <name evidence="2" type="ORF">BaRGS_00017950</name>
</gene>
<proteinExistence type="predicted"/>
<keyword evidence="1" id="KW-0732">Signal</keyword>
<organism evidence="2 3">
    <name type="scientific">Batillaria attramentaria</name>
    <dbReference type="NCBI Taxonomy" id="370345"/>
    <lineage>
        <taxon>Eukaryota</taxon>
        <taxon>Metazoa</taxon>
        <taxon>Spiralia</taxon>
        <taxon>Lophotrochozoa</taxon>
        <taxon>Mollusca</taxon>
        <taxon>Gastropoda</taxon>
        <taxon>Caenogastropoda</taxon>
        <taxon>Sorbeoconcha</taxon>
        <taxon>Cerithioidea</taxon>
        <taxon>Batillariidae</taxon>
        <taxon>Batillaria</taxon>
    </lineage>
</organism>
<keyword evidence="3" id="KW-1185">Reference proteome</keyword>
<accession>A0ABD0KTX8</accession>
<evidence type="ECO:0000313" key="3">
    <source>
        <dbReference type="Proteomes" id="UP001519460"/>
    </source>
</evidence>
<feature type="chain" id="PRO_5044824389" evidence="1">
    <location>
        <begin position="20"/>
        <end position="128"/>
    </location>
</feature>
<protein>
    <submittedName>
        <fullName evidence="2">Uncharacterized protein</fullName>
    </submittedName>
</protein>
<evidence type="ECO:0000256" key="1">
    <source>
        <dbReference type="SAM" id="SignalP"/>
    </source>
</evidence>
<evidence type="ECO:0000313" key="2">
    <source>
        <dbReference type="EMBL" id="KAK7490721.1"/>
    </source>
</evidence>